<name>A0A101IVJ8_9EURY</name>
<evidence type="ECO:0000313" key="2">
    <source>
        <dbReference type="EMBL" id="KUL02153.1"/>
    </source>
</evidence>
<dbReference type="Proteomes" id="UP000054598">
    <property type="component" value="Unassembled WGS sequence"/>
</dbReference>
<dbReference type="PATRIC" id="fig|2198.3.peg.643"/>
<comment type="caution">
    <text evidence="2">The sequence shown here is derived from an EMBL/GenBank/DDBJ whole genome shotgun (WGS) entry which is preliminary data.</text>
</comment>
<evidence type="ECO:0000313" key="3">
    <source>
        <dbReference type="Proteomes" id="UP000054323"/>
    </source>
</evidence>
<reference evidence="3 4" key="2">
    <citation type="journal article" date="2015" name="MBio">
        <title>Genome-Resolved Metagenomic Analysis Reveals Roles for Candidate Phyla and Other Microbial Community Members in Biogeochemical Transformations in Oil Reservoirs.</title>
        <authorList>
            <person name="Hu P."/>
            <person name="Tom L."/>
            <person name="Singh A."/>
            <person name="Thomas B.C."/>
            <person name="Baker B.J."/>
            <person name="Piceno Y.M."/>
            <person name="Andersen G.L."/>
            <person name="Banfield J.F."/>
        </authorList>
    </citation>
    <scope>NUCLEOTIDE SEQUENCE [LARGE SCALE GENOMIC DNA]</scope>
</reference>
<accession>A0A101IVJ8</accession>
<organism evidence="2 4">
    <name type="scientific">Methanoculleus marisnigri</name>
    <dbReference type="NCBI Taxonomy" id="2198"/>
    <lineage>
        <taxon>Archaea</taxon>
        <taxon>Methanobacteriati</taxon>
        <taxon>Methanobacteriota</taxon>
        <taxon>Stenosarchaea group</taxon>
        <taxon>Methanomicrobia</taxon>
        <taxon>Methanomicrobiales</taxon>
        <taxon>Methanomicrobiaceae</taxon>
        <taxon>Methanoculleus</taxon>
    </lineage>
</organism>
<evidence type="ECO:0000313" key="1">
    <source>
        <dbReference type="EMBL" id="KUK63080.1"/>
    </source>
</evidence>
<dbReference type="AlphaFoldDB" id="A0A101IVJ8"/>
<gene>
    <name evidence="1" type="ORF">XD82_0541</name>
    <name evidence="2" type="ORF">XE10_0798</name>
</gene>
<dbReference type="EMBL" id="LGGD01000046">
    <property type="protein sequence ID" value="KUK63080.1"/>
    <property type="molecule type" value="Genomic_DNA"/>
</dbReference>
<reference evidence="2" key="1">
    <citation type="journal article" date="2015" name="MBio">
        <title>Genome-resolved metagenomic analysis reveals roles for candidate phyla and other microbial community members in biogeochemical transformations in oil reservoirs.</title>
        <authorList>
            <person name="Hu P."/>
            <person name="Tom L."/>
            <person name="Singh A."/>
            <person name="Thomas B.C."/>
            <person name="Baker B.J."/>
            <person name="Piceno Y.M."/>
            <person name="Andersen G.L."/>
            <person name="Banfield J.F."/>
        </authorList>
    </citation>
    <scope>NUCLEOTIDE SEQUENCE [LARGE SCALE GENOMIC DNA]</scope>
    <source>
        <strain evidence="1">62_101</strain>
        <strain evidence="2">63_41</strain>
    </source>
</reference>
<protein>
    <submittedName>
        <fullName evidence="2">Uncharacterized protein</fullName>
    </submittedName>
</protein>
<dbReference type="Proteomes" id="UP000054323">
    <property type="component" value="Unassembled WGS sequence"/>
</dbReference>
<evidence type="ECO:0000313" key="4">
    <source>
        <dbReference type="Proteomes" id="UP000054598"/>
    </source>
</evidence>
<sequence>MTKLPQVSSDDVIKKLMAIGFDYAPHRGKGSHVAL</sequence>
<proteinExistence type="predicted"/>
<dbReference type="EMBL" id="LGHE01000071">
    <property type="protein sequence ID" value="KUL02153.1"/>
    <property type="molecule type" value="Genomic_DNA"/>
</dbReference>